<keyword evidence="3" id="KW-1185">Reference proteome</keyword>
<evidence type="ECO:0000313" key="3">
    <source>
        <dbReference type="Proteomes" id="UP000324222"/>
    </source>
</evidence>
<dbReference type="EMBL" id="VSRR010001223">
    <property type="protein sequence ID" value="MPC23559.1"/>
    <property type="molecule type" value="Genomic_DNA"/>
</dbReference>
<name>A0A5B7DR60_PORTR</name>
<evidence type="ECO:0000256" key="1">
    <source>
        <dbReference type="SAM" id="MobiDB-lite"/>
    </source>
</evidence>
<reference evidence="2 3" key="1">
    <citation type="submission" date="2019-05" db="EMBL/GenBank/DDBJ databases">
        <title>Another draft genome of Portunus trituberculatus and its Hox gene families provides insights of decapod evolution.</title>
        <authorList>
            <person name="Jeong J.-H."/>
            <person name="Song I."/>
            <person name="Kim S."/>
            <person name="Choi T."/>
            <person name="Kim D."/>
            <person name="Ryu S."/>
            <person name="Kim W."/>
        </authorList>
    </citation>
    <scope>NUCLEOTIDE SEQUENCE [LARGE SCALE GENOMIC DNA]</scope>
    <source>
        <tissue evidence="2">Muscle</tissue>
    </source>
</reference>
<organism evidence="2 3">
    <name type="scientific">Portunus trituberculatus</name>
    <name type="common">Swimming crab</name>
    <name type="synonym">Neptunus trituberculatus</name>
    <dbReference type="NCBI Taxonomy" id="210409"/>
    <lineage>
        <taxon>Eukaryota</taxon>
        <taxon>Metazoa</taxon>
        <taxon>Ecdysozoa</taxon>
        <taxon>Arthropoda</taxon>
        <taxon>Crustacea</taxon>
        <taxon>Multicrustacea</taxon>
        <taxon>Malacostraca</taxon>
        <taxon>Eumalacostraca</taxon>
        <taxon>Eucarida</taxon>
        <taxon>Decapoda</taxon>
        <taxon>Pleocyemata</taxon>
        <taxon>Brachyura</taxon>
        <taxon>Eubrachyura</taxon>
        <taxon>Portunoidea</taxon>
        <taxon>Portunidae</taxon>
        <taxon>Portuninae</taxon>
        <taxon>Portunus</taxon>
    </lineage>
</organism>
<protein>
    <submittedName>
        <fullName evidence="2">Uncharacterized protein</fullName>
    </submittedName>
</protein>
<evidence type="ECO:0000313" key="2">
    <source>
        <dbReference type="EMBL" id="MPC23559.1"/>
    </source>
</evidence>
<comment type="caution">
    <text evidence="2">The sequence shown here is derived from an EMBL/GenBank/DDBJ whole genome shotgun (WGS) entry which is preliminary data.</text>
</comment>
<feature type="compositionally biased region" description="Basic and acidic residues" evidence="1">
    <location>
        <begin position="86"/>
        <end position="95"/>
    </location>
</feature>
<dbReference type="AlphaFoldDB" id="A0A5B7DR60"/>
<gene>
    <name evidence="2" type="ORF">E2C01_016614</name>
</gene>
<proteinExistence type="predicted"/>
<dbReference type="Proteomes" id="UP000324222">
    <property type="component" value="Unassembled WGS sequence"/>
</dbReference>
<feature type="region of interest" description="Disordered" evidence="1">
    <location>
        <begin position="75"/>
        <end position="97"/>
    </location>
</feature>
<sequence>MCIGQYTQVVEMRPDTPVQPGSPRFCQDALTPELCDHKRRTLLTSALLRLRVPSLTQTGPLRARFKIHFESHLSERSATMTQGKTRTSEGGRTGESHNLLRPSLLVTVRVHRRPLLMVHEMPARR</sequence>
<feature type="compositionally biased region" description="Polar residues" evidence="1">
    <location>
        <begin position="76"/>
        <end position="85"/>
    </location>
</feature>
<accession>A0A5B7DR60</accession>